<proteinExistence type="predicted"/>
<evidence type="ECO:0000256" key="1">
    <source>
        <dbReference type="SAM" id="SignalP"/>
    </source>
</evidence>
<dbReference type="Gene3D" id="3.30.160.150">
    <property type="entry name" value="Lipoprotein like domain"/>
    <property type="match status" value="1"/>
</dbReference>
<sequence length="163" mass="17348">MWWFNRRALLMLPLALAACGFQPVYGPGGAGSALYGKVEVSAPDDVDSYWLVQNLEQTLGRSAAAGTDYKLDVKVTTTSQGQAITASNETTRYAIVGTATYKLSDKDSGAVLASGEVESFTGYSATGSTVDTLAGERDARQRLMTILSDMLTTKLYSTLDLPA</sequence>
<feature type="signal peptide" evidence="1">
    <location>
        <begin position="1"/>
        <end position="17"/>
    </location>
</feature>
<organism evidence="2">
    <name type="scientific">Ruegeria sp. PrR005</name>
    <dbReference type="NCBI Taxonomy" id="2706882"/>
    <lineage>
        <taxon>Bacteria</taxon>
        <taxon>Pseudomonadati</taxon>
        <taxon>Pseudomonadota</taxon>
        <taxon>Alphaproteobacteria</taxon>
        <taxon>Rhodobacterales</taxon>
        <taxon>Roseobacteraceae</taxon>
        <taxon>Ruegeria</taxon>
    </lineage>
</organism>
<keyword evidence="1" id="KW-0732">Signal</keyword>
<dbReference type="Pfam" id="PF04390">
    <property type="entry name" value="LptE"/>
    <property type="match status" value="1"/>
</dbReference>
<reference evidence="2" key="1">
    <citation type="submission" date="2020-02" db="EMBL/GenBank/DDBJ databases">
        <title>Delineation of the pyrene-degrading pathway in Roseobacter clade bacteria by genomic analysis.</title>
        <authorList>
            <person name="Zhou H."/>
            <person name="Wang H."/>
        </authorList>
    </citation>
    <scope>NUCLEOTIDE SEQUENCE</scope>
    <source>
        <strain evidence="2">PrR005</strain>
    </source>
</reference>
<dbReference type="AlphaFoldDB" id="A0A6B2NP13"/>
<feature type="chain" id="PRO_5025339923" description="LPS-assembly lipoprotein LptE" evidence="1">
    <location>
        <begin position="18"/>
        <end position="163"/>
    </location>
</feature>
<comment type="caution">
    <text evidence="2">The sequence shown here is derived from an EMBL/GenBank/DDBJ whole genome shotgun (WGS) entry which is preliminary data.</text>
</comment>
<gene>
    <name evidence="2" type="ORF">G0P99_12920</name>
</gene>
<protein>
    <recommendedName>
        <fullName evidence="3">LPS-assembly lipoprotein LptE</fullName>
    </recommendedName>
</protein>
<dbReference type="GO" id="GO:0043165">
    <property type="term" value="P:Gram-negative-bacterium-type cell outer membrane assembly"/>
    <property type="evidence" value="ECO:0007669"/>
    <property type="project" value="InterPro"/>
</dbReference>
<dbReference type="EMBL" id="JAAGOX010000022">
    <property type="protein sequence ID" value="NDW45862.1"/>
    <property type="molecule type" value="Genomic_DNA"/>
</dbReference>
<accession>A0A6B2NP13</accession>
<name>A0A6B2NP13_9RHOB</name>
<evidence type="ECO:0008006" key="3">
    <source>
        <dbReference type="Google" id="ProtNLM"/>
    </source>
</evidence>
<evidence type="ECO:0000313" key="2">
    <source>
        <dbReference type="EMBL" id="NDW45862.1"/>
    </source>
</evidence>
<dbReference type="RefSeq" id="WP_164130417.1">
    <property type="nucleotide sequence ID" value="NZ_JAAGOX010000022.1"/>
</dbReference>
<dbReference type="PROSITE" id="PS51257">
    <property type="entry name" value="PROKAR_LIPOPROTEIN"/>
    <property type="match status" value="1"/>
</dbReference>
<dbReference type="GO" id="GO:0019867">
    <property type="term" value="C:outer membrane"/>
    <property type="evidence" value="ECO:0007669"/>
    <property type="project" value="InterPro"/>
</dbReference>
<dbReference type="InterPro" id="IPR007485">
    <property type="entry name" value="LPS_assembly_LptE"/>
</dbReference>